<evidence type="ECO:0000313" key="2">
    <source>
        <dbReference type="EMBL" id="ORA06931.1"/>
    </source>
</evidence>
<reference evidence="2 3" key="1">
    <citation type="submission" date="2017-02" db="EMBL/GenBank/DDBJ databases">
        <title>The new phylogeny of genus Mycobacterium.</title>
        <authorList>
            <person name="Tortoli E."/>
            <person name="Trovato A."/>
            <person name="Cirillo D.M."/>
        </authorList>
    </citation>
    <scope>NUCLEOTIDE SEQUENCE [LARGE SCALE GENOMIC DNA]</scope>
    <source>
        <strain evidence="2 3">DSM 45578</strain>
    </source>
</reference>
<feature type="transmembrane region" description="Helical" evidence="1">
    <location>
        <begin position="85"/>
        <end position="105"/>
    </location>
</feature>
<sequence length="138" mass="14641">MGFGAVPVRRRRAVVAAMIAFWFAILGAESALVNADDTHAAHGPHALAAYSVDASLLVAVEHSHISRGEVLLSPDTFADAVLPRATVSLLVVALMAVLVGGAPLWRHRLSATPRGPPRARSHTLSGREVLSRLCIARR</sequence>
<organism evidence="2 3">
    <name type="scientific">Mycolicibacterium bacteremicum</name>
    <name type="common">Mycobacterium bacteremicum</name>
    <dbReference type="NCBI Taxonomy" id="564198"/>
    <lineage>
        <taxon>Bacteria</taxon>
        <taxon>Bacillati</taxon>
        <taxon>Actinomycetota</taxon>
        <taxon>Actinomycetes</taxon>
        <taxon>Mycobacteriales</taxon>
        <taxon>Mycobacteriaceae</taxon>
        <taxon>Mycolicibacterium</taxon>
    </lineage>
</organism>
<evidence type="ECO:0000313" key="3">
    <source>
        <dbReference type="Proteomes" id="UP000192366"/>
    </source>
</evidence>
<accession>A0A1W9Z3M9</accession>
<name>A0A1W9Z3M9_MYCBA</name>
<evidence type="ECO:0000256" key="1">
    <source>
        <dbReference type="SAM" id="Phobius"/>
    </source>
</evidence>
<proteinExistence type="predicted"/>
<protein>
    <recommendedName>
        <fullName evidence="4">Lipoprotein LpqS</fullName>
    </recommendedName>
</protein>
<dbReference type="AlphaFoldDB" id="A0A1W9Z3M9"/>
<evidence type="ECO:0008006" key="4">
    <source>
        <dbReference type="Google" id="ProtNLM"/>
    </source>
</evidence>
<keyword evidence="1" id="KW-0472">Membrane</keyword>
<keyword evidence="1" id="KW-1133">Transmembrane helix</keyword>
<dbReference type="InterPro" id="IPR058714">
    <property type="entry name" value="LpqS"/>
</dbReference>
<dbReference type="STRING" id="564198.BST17_00165"/>
<dbReference type="RefSeq" id="WP_083054378.1">
    <property type="nucleotide sequence ID" value="NZ_JACKVM010000008.1"/>
</dbReference>
<comment type="caution">
    <text evidence="2">The sequence shown here is derived from an EMBL/GenBank/DDBJ whole genome shotgun (WGS) entry which is preliminary data.</text>
</comment>
<dbReference type="EMBL" id="MVHJ01000001">
    <property type="protein sequence ID" value="ORA06931.1"/>
    <property type="molecule type" value="Genomic_DNA"/>
</dbReference>
<dbReference type="Proteomes" id="UP000192366">
    <property type="component" value="Unassembled WGS sequence"/>
</dbReference>
<keyword evidence="3" id="KW-1185">Reference proteome</keyword>
<dbReference type="Pfam" id="PF26327">
    <property type="entry name" value="LpqS"/>
    <property type="match status" value="1"/>
</dbReference>
<dbReference type="OrthoDB" id="4638706at2"/>
<gene>
    <name evidence="2" type="ORF">BST17_00165</name>
</gene>
<keyword evidence="1" id="KW-0812">Transmembrane</keyword>